<dbReference type="PROSITE" id="PS50011">
    <property type="entry name" value="PROTEIN_KINASE_DOM"/>
    <property type="match status" value="2"/>
</dbReference>
<evidence type="ECO:0000313" key="12">
    <source>
        <dbReference type="Proteomes" id="UP000800035"/>
    </source>
</evidence>
<organism evidence="11 12">
    <name type="scientific">Byssothecium circinans</name>
    <dbReference type="NCBI Taxonomy" id="147558"/>
    <lineage>
        <taxon>Eukaryota</taxon>
        <taxon>Fungi</taxon>
        <taxon>Dikarya</taxon>
        <taxon>Ascomycota</taxon>
        <taxon>Pezizomycotina</taxon>
        <taxon>Dothideomycetes</taxon>
        <taxon>Pleosporomycetidae</taxon>
        <taxon>Pleosporales</taxon>
        <taxon>Massarineae</taxon>
        <taxon>Massarinaceae</taxon>
        <taxon>Byssothecium</taxon>
    </lineage>
</organism>
<evidence type="ECO:0000313" key="11">
    <source>
        <dbReference type="EMBL" id="KAF1954655.1"/>
    </source>
</evidence>
<gene>
    <name evidence="11" type="ORF">CC80DRAFT_506298</name>
</gene>
<comment type="catalytic activity">
    <reaction evidence="8">
        <text>L-seryl-[protein] + ATP = O-phospho-L-seryl-[protein] + ADP + H(+)</text>
        <dbReference type="Rhea" id="RHEA:17989"/>
        <dbReference type="Rhea" id="RHEA-COMP:9863"/>
        <dbReference type="Rhea" id="RHEA-COMP:11604"/>
        <dbReference type="ChEBI" id="CHEBI:15378"/>
        <dbReference type="ChEBI" id="CHEBI:29999"/>
        <dbReference type="ChEBI" id="CHEBI:30616"/>
        <dbReference type="ChEBI" id="CHEBI:83421"/>
        <dbReference type="ChEBI" id="CHEBI:456216"/>
        <dbReference type="EC" id="2.7.11.1"/>
    </reaction>
</comment>
<name>A0A6A5TPN4_9PLEO</name>
<dbReference type="Pfam" id="PF00069">
    <property type="entry name" value="Pkinase"/>
    <property type="match status" value="2"/>
</dbReference>
<evidence type="ECO:0000256" key="7">
    <source>
        <dbReference type="ARBA" id="ARBA00047899"/>
    </source>
</evidence>
<accession>A0A6A5TPN4</accession>
<feature type="region of interest" description="Disordered" evidence="9">
    <location>
        <begin position="862"/>
        <end position="881"/>
    </location>
</feature>
<dbReference type="InterPro" id="IPR050660">
    <property type="entry name" value="NEK_Ser/Thr_kinase"/>
</dbReference>
<feature type="region of interest" description="Disordered" evidence="9">
    <location>
        <begin position="918"/>
        <end position="942"/>
    </location>
</feature>
<protein>
    <recommendedName>
        <fullName evidence="1">non-specific serine/threonine protein kinase</fullName>
        <ecNumber evidence="1">2.7.11.1</ecNumber>
    </recommendedName>
</protein>
<dbReference type="PANTHER" id="PTHR43671">
    <property type="entry name" value="SERINE/THREONINE-PROTEIN KINASE NEK"/>
    <property type="match status" value="1"/>
</dbReference>
<keyword evidence="12" id="KW-1185">Reference proteome</keyword>
<evidence type="ECO:0000259" key="10">
    <source>
        <dbReference type="PROSITE" id="PS50011"/>
    </source>
</evidence>
<dbReference type="EMBL" id="ML976998">
    <property type="protein sequence ID" value="KAF1954655.1"/>
    <property type="molecule type" value="Genomic_DNA"/>
</dbReference>
<evidence type="ECO:0000256" key="4">
    <source>
        <dbReference type="ARBA" id="ARBA00022741"/>
    </source>
</evidence>
<sequence>MAALQFRWKGKAIPDEVTVRTEVLNTNPKTMEDDMSDLDMAIHLINGRFSWKRSEEDRKKLTKQFDIRFNEPSERSSAAKMELGYTDLDTRNTSQSLILQRDDEDWYIRARNQQQQFPDEANPYATVYMSTATDYHVIFSGWQTQGLLDVTFHTAKTALTEMINLQTGECDALQCPAPDESQETLHHWANVTCTFHDSSAKAGLTPVDKYRQFSAEAHHDLRWTGNVAWSNNHSNNDGVQSNSSSEWRRYCGKLPAGHPRGKEQSDDHCYLHKLPHGQGDILEEREAWYRLYRTKKSMVDHVRAELDILYPEDAQASLQWDALKIILPQVNNPLVVFALTDERNRRRKVLVVKGTSRGKEEPKNDNVGQNADPRELFLNRIVQRMGDENDDLVKMVHNSYHHSASTPYYLYFDYIKYGSLDFVLEDHRIRKKYIPEIFIWYVFLKLAGACDLLQSHPEAVRNGQNGYMHVDIRPANIFLGRENNAPGPYPMPDFPEPLLADLETYYRLGHENIVGSLGTEGWQAPEQIHVTPAEVNNGGRERCDKIDVWQIGLVIFCLMRKYNRGFCGDTWGQDDEVGADDVDKEKRNIDFRSEYDDLYSYRLTKLVDACMDQNQNSRPTLEQIKIVATEGIHAAYDKYRTLLGIPEDSPEEIERQRQELPEDWRLVYGDDTFTTQADRMLKRKWAYEVGPPDFDDYDEGDDEIITRVTRDSPPKSLRQIGHVGQGEQAAQVQPAGVQPVGVPSAGVPLVQVPSYRGGSWGEHEIGAWEPYPGGVRLKRRMDTRANGPRSRLTITFSYARTPDNKSVMTEPVYDPANAVITVRQFIQHLCHGHLLDMKRYAQPPPDIPQSFTVAVDTVVRSKNRRRRHEDQREVSTDNEEPDKYGVKKYFRYTYSEKTGDDDKTVMWYARTANNQWRMNIPDNAENPGADPNAEDEDEDEDDLEGLRVTHAANGHESTYERRKSEEFCCYRWPGDDITTHDGRTGEWKRYSLQTTQKAAKTLDAIVSGDLRLSEPDPALVDVNDAMAFGDWVKVTETMYVDGDTRFKILRVENDLEIIPTNMRLLFRKDGPAIPWTLATSAEMPKEDKKPVKTSIYRLKVGKPGDHQRLLGSMWLRRENEKGEPGTIFEIMGSEYSPVNWKQSTISHAINSTMGIGRGTWHFLRCLYNVREFKKIMLWGCVSPDNLLLDRVVAKRFPSPYSVTDTRNEKVEKDTKRELELHQILSNDIDAPIVLLRGWAQRRGERAPVDQRYIAYMEYAEGGDVSGIINAYSTATTMGKRHCDVPEMFLWLMFERMILACQKVESLGRIHPDIKPLNIFLRGRPSTGNYRGYVQPVLGDFGILDPIDKITGAGTIGFWAPELMRKHAQIGLGSDISGRKIHAFSIALCIWAVMRKESDGLGRDAKRLTDLYESESKPKGARRRTDSRANASPYSARLEKLLLWCMNENPEQRPTLEVLLKHVKAGIKKWERRRPGFREKVANELSEFDRIVHEGEREFLLEGTVDVARIKARIGEGDED</sequence>
<dbReference type="SMART" id="SM00220">
    <property type="entry name" value="S_TKc"/>
    <property type="match status" value="1"/>
</dbReference>
<dbReference type="SUPFAM" id="SSF56112">
    <property type="entry name" value="Protein kinase-like (PK-like)"/>
    <property type="match status" value="2"/>
</dbReference>
<evidence type="ECO:0000256" key="2">
    <source>
        <dbReference type="ARBA" id="ARBA00022527"/>
    </source>
</evidence>
<dbReference type="PANTHER" id="PTHR43671:SF98">
    <property type="entry name" value="SERINE_THREONINE-PROTEIN KINASE NEK11"/>
    <property type="match status" value="1"/>
</dbReference>
<dbReference type="GO" id="GO:0005524">
    <property type="term" value="F:ATP binding"/>
    <property type="evidence" value="ECO:0007669"/>
    <property type="project" value="UniProtKB-KW"/>
</dbReference>
<keyword evidence="5 11" id="KW-0418">Kinase</keyword>
<comment type="catalytic activity">
    <reaction evidence="7">
        <text>L-threonyl-[protein] + ATP = O-phospho-L-threonyl-[protein] + ADP + H(+)</text>
        <dbReference type="Rhea" id="RHEA:46608"/>
        <dbReference type="Rhea" id="RHEA-COMP:11060"/>
        <dbReference type="Rhea" id="RHEA-COMP:11605"/>
        <dbReference type="ChEBI" id="CHEBI:15378"/>
        <dbReference type="ChEBI" id="CHEBI:30013"/>
        <dbReference type="ChEBI" id="CHEBI:30616"/>
        <dbReference type="ChEBI" id="CHEBI:61977"/>
        <dbReference type="ChEBI" id="CHEBI:456216"/>
        <dbReference type="EC" id="2.7.11.1"/>
    </reaction>
</comment>
<evidence type="ECO:0000256" key="5">
    <source>
        <dbReference type="ARBA" id="ARBA00022777"/>
    </source>
</evidence>
<dbReference type="Proteomes" id="UP000800035">
    <property type="component" value="Unassembled WGS sequence"/>
</dbReference>
<dbReference type="OrthoDB" id="3800108at2759"/>
<feature type="domain" description="Protein kinase" evidence="10">
    <location>
        <begin position="1149"/>
        <end position="1464"/>
    </location>
</feature>
<dbReference type="EC" id="2.7.11.1" evidence="1"/>
<proteinExistence type="predicted"/>
<evidence type="ECO:0000256" key="6">
    <source>
        <dbReference type="ARBA" id="ARBA00022840"/>
    </source>
</evidence>
<reference evidence="11" key="1">
    <citation type="journal article" date="2020" name="Stud. Mycol.">
        <title>101 Dothideomycetes genomes: a test case for predicting lifestyles and emergence of pathogens.</title>
        <authorList>
            <person name="Haridas S."/>
            <person name="Albert R."/>
            <person name="Binder M."/>
            <person name="Bloem J."/>
            <person name="Labutti K."/>
            <person name="Salamov A."/>
            <person name="Andreopoulos B."/>
            <person name="Baker S."/>
            <person name="Barry K."/>
            <person name="Bills G."/>
            <person name="Bluhm B."/>
            <person name="Cannon C."/>
            <person name="Castanera R."/>
            <person name="Culley D."/>
            <person name="Daum C."/>
            <person name="Ezra D."/>
            <person name="Gonzalez J."/>
            <person name="Henrissat B."/>
            <person name="Kuo A."/>
            <person name="Liang C."/>
            <person name="Lipzen A."/>
            <person name="Lutzoni F."/>
            <person name="Magnuson J."/>
            <person name="Mondo S."/>
            <person name="Nolan M."/>
            <person name="Ohm R."/>
            <person name="Pangilinan J."/>
            <person name="Park H.-J."/>
            <person name="Ramirez L."/>
            <person name="Alfaro M."/>
            <person name="Sun H."/>
            <person name="Tritt A."/>
            <person name="Yoshinaga Y."/>
            <person name="Zwiers L.-H."/>
            <person name="Turgeon B."/>
            <person name="Goodwin S."/>
            <person name="Spatafora J."/>
            <person name="Crous P."/>
            <person name="Grigoriev I."/>
        </authorList>
    </citation>
    <scope>NUCLEOTIDE SEQUENCE</scope>
    <source>
        <strain evidence="11">CBS 675.92</strain>
    </source>
</reference>
<keyword evidence="6" id="KW-0067">ATP-binding</keyword>
<keyword evidence="4" id="KW-0547">Nucleotide-binding</keyword>
<dbReference type="Gene3D" id="1.10.510.10">
    <property type="entry name" value="Transferase(Phosphotransferase) domain 1"/>
    <property type="match status" value="2"/>
</dbReference>
<evidence type="ECO:0000256" key="1">
    <source>
        <dbReference type="ARBA" id="ARBA00012513"/>
    </source>
</evidence>
<keyword evidence="3" id="KW-0808">Transferase</keyword>
<feature type="compositionally biased region" description="Acidic residues" evidence="9">
    <location>
        <begin position="932"/>
        <end position="942"/>
    </location>
</feature>
<dbReference type="InterPro" id="IPR011009">
    <property type="entry name" value="Kinase-like_dom_sf"/>
</dbReference>
<feature type="compositionally biased region" description="Basic and acidic residues" evidence="9">
    <location>
        <begin position="868"/>
        <end position="881"/>
    </location>
</feature>
<evidence type="ECO:0000256" key="9">
    <source>
        <dbReference type="SAM" id="MobiDB-lite"/>
    </source>
</evidence>
<dbReference type="GO" id="GO:0004674">
    <property type="term" value="F:protein serine/threonine kinase activity"/>
    <property type="evidence" value="ECO:0007669"/>
    <property type="project" value="UniProtKB-KW"/>
</dbReference>
<keyword evidence="2" id="KW-0723">Serine/threonine-protein kinase</keyword>
<evidence type="ECO:0000256" key="3">
    <source>
        <dbReference type="ARBA" id="ARBA00022679"/>
    </source>
</evidence>
<feature type="domain" description="Protein kinase" evidence="10">
    <location>
        <begin position="321"/>
        <end position="636"/>
    </location>
</feature>
<dbReference type="InterPro" id="IPR000719">
    <property type="entry name" value="Prot_kinase_dom"/>
</dbReference>
<evidence type="ECO:0000256" key="8">
    <source>
        <dbReference type="ARBA" id="ARBA00048679"/>
    </source>
</evidence>